<evidence type="ECO:0000313" key="8">
    <source>
        <dbReference type="Proteomes" id="UP001144673"/>
    </source>
</evidence>
<dbReference type="GeneID" id="80895707"/>
<feature type="compositionally biased region" description="Low complexity" evidence="5">
    <location>
        <begin position="135"/>
        <end position="145"/>
    </location>
</feature>
<dbReference type="PANTHER" id="PTHR47840">
    <property type="entry name" value="ZN(II)2CYS6 TRANSCRIPTION FACTOR (EUROFUNG)-RELATED"/>
    <property type="match status" value="1"/>
</dbReference>
<dbReference type="Gene3D" id="4.10.240.10">
    <property type="entry name" value="Zn(2)-C6 fungal-type DNA-binding domain"/>
    <property type="match status" value="1"/>
</dbReference>
<evidence type="ECO:0000256" key="2">
    <source>
        <dbReference type="ARBA" id="ARBA00023015"/>
    </source>
</evidence>
<sequence>MEQVMDEDTATTATPATPTTPNPPVTATRRKLRKGTRSCWACKHRKTSCVFVSPQDSACKGCLRRRLPCISQDVPEEEAIAAAGGTRDLNARLARVEDLMRIVLAKTHDATINHEERAPRHTLRLSNPSSNPIKAAPTSTSASPSHPIPPTSTKRSQQETAPLESALLPRDQQAVPDRPRPPTRVEAIAQRNLFAAFPCTQDAQLLLQEAAEPSFYANLVCTQPHSRLTRQSLAQKPPPALKFPTRDAHPVIVARLMLTFAITLQCPCAERLRGLSEPHHELIQRLTAAASTWVTTPSEMHDTLESLICVMLEGVVEANRGNLRRAWAVNRRAMTIAQLMGLHRSHTPLLKRIDPTLDASPKSMWFRIVYIDRHLGILLNLPQGTTENIMTSTPTLLDESPLGRFERLLTAVAARIIDRNQGFTATSVSLTRSIDSELIQASDSMPPSFWRPVDFHGLIPGSLDALLETLRVAAQVYYYGLLIQLHLPHLLHNQARNDDDGYSRIACVSAAREIVTRFTSHRSFNLVSSCSRPVDFFALLASITLLLAHIDAHHRSRPRNILAHQRQSDRTLLEQALERMDLLSNINKDMIGEKSASAIRRLLAIETEAAHGIDYIATATPGDDGRDSNDTDEYGNACFRLQIPYLGIIKIACHNSVSKDPWATPVYPPAPPQPTMTDLSDASQSSSKFGVHTSSTGDVQMVTPAHDVLYGSAAQPSQPEVFADFPGITADIENWTFQGIDVAFFNSLVGETPDLC</sequence>
<feature type="domain" description="Zn(2)-C6 fungal-type" evidence="6">
    <location>
        <begin position="38"/>
        <end position="69"/>
    </location>
</feature>
<organism evidence="7 8">
    <name type="scientific">Akanthomyces muscarius</name>
    <name type="common">Entomopathogenic fungus</name>
    <name type="synonym">Lecanicillium muscarium</name>
    <dbReference type="NCBI Taxonomy" id="2231603"/>
    <lineage>
        <taxon>Eukaryota</taxon>
        <taxon>Fungi</taxon>
        <taxon>Dikarya</taxon>
        <taxon>Ascomycota</taxon>
        <taxon>Pezizomycotina</taxon>
        <taxon>Sordariomycetes</taxon>
        <taxon>Hypocreomycetidae</taxon>
        <taxon>Hypocreales</taxon>
        <taxon>Cordycipitaceae</taxon>
        <taxon>Akanthomyces</taxon>
    </lineage>
</organism>
<feature type="region of interest" description="Disordered" evidence="5">
    <location>
        <begin position="113"/>
        <end position="182"/>
    </location>
</feature>
<evidence type="ECO:0000256" key="3">
    <source>
        <dbReference type="ARBA" id="ARBA00023163"/>
    </source>
</evidence>
<dbReference type="SMART" id="SM00906">
    <property type="entry name" value="Fungal_trans"/>
    <property type="match status" value="1"/>
</dbReference>
<dbReference type="SUPFAM" id="SSF57701">
    <property type="entry name" value="Zn2/Cys6 DNA-binding domain"/>
    <property type="match status" value="1"/>
</dbReference>
<dbReference type="GO" id="GO:0000981">
    <property type="term" value="F:DNA-binding transcription factor activity, RNA polymerase II-specific"/>
    <property type="evidence" value="ECO:0007669"/>
    <property type="project" value="InterPro"/>
</dbReference>
<evidence type="ECO:0000256" key="1">
    <source>
        <dbReference type="ARBA" id="ARBA00022723"/>
    </source>
</evidence>
<dbReference type="GO" id="GO:0006351">
    <property type="term" value="P:DNA-templated transcription"/>
    <property type="evidence" value="ECO:0007669"/>
    <property type="project" value="InterPro"/>
</dbReference>
<gene>
    <name evidence="7" type="ORF">LMH87_008548</name>
</gene>
<dbReference type="PANTHER" id="PTHR47840:SF1">
    <property type="entry name" value="ZN(II)2CYS6 TRANSCRIPTION FACTOR (EUROFUNG)"/>
    <property type="match status" value="1"/>
</dbReference>
<dbReference type="SMART" id="SM00066">
    <property type="entry name" value="GAL4"/>
    <property type="match status" value="1"/>
</dbReference>
<evidence type="ECO:0000256" key="4">
    <source>
        <dbReference type="ARBA" id="ARBA00023242"/>
    </source>
</evidence>
<dbReference type="Proteomes" id="UP001144673">
    <property type="component" value="Unassembled WGS sequence"/>
</dbReference>
<protein>
    <recommendedName>
        <fullName evidence="6">Zn(2)-C6 fungal-type domain-containing protein</fullName>
    </recommendedName>
</protein>
<dbReference type="KEGG" id="amus:LMH87_008548"/>
<name>A0A9W8UPR1_AKAMU</name>
<dbReference type="RefSeq" id="XP_056056368.1">
    <property type="nucleotide sequence ID" value="XM_056201736.1"/>
</dbReference>
<evidence type="ECO:0000259" key="6">
    <source>
        <dbReference type="PROSITE" id="PS00463"/>
    </source>
</evidence>
<dbReference type="AlphaFoldDB" id="A0A9W8UPR1"/>
<comment type="caution">
    <text evidence="7">The sequence shown here is derived from an EMBL/GenBank/DDBJ whole genome shotgun (WGS) entry which is preliminary data.</text>
</comment>
<feature type="compositionally biased region" description="Polar residues" evidence="5">
    <location>
        <begin position="676"/>
        <end position="695"/>
    </location>
</feature>
<keyword evidence="1" id="KW-0479">Metal-binding</keyword>
<dbReference type="InterPro" id="IPR001138">
    <property type="entry name" value="Zn2Cys6_DnaBD"/>
</dbReference>
<proteinExistence type="predicted"/>
<dbReference type="InterPro" id="IPR007219">
    <property type="entry name" value="XnlR_reg_dom"/>
</dbReference>
<feature type="region of interest" description="Disordered" evidence="5">
    <location>
        <begin position="671"/>
        <end position="695"/>
    </location>
</feature>
<keyword evidence="2" id="KW-0805">Transcription regulation</keyword>
<dbReference type="EMBL" id="JAJHUN010000006">
    <property type="protein sequence ID" value="KAJ4158001.1"/>
    <property type="molecule type" value="Genomic_DNA"/>
</dbReference>
<dbReference type="CDD" id="cd12148">
    <property type="entry name" value="fungal_TF_MHR"/>
    <property type="match status" value="1"/>
</dbReference>
<feature type="region of interest" description="Disordered" evidence="5">
    <location>
        <begin position="1"/>
        <end position="27"/>
    </location>
</feature>
<accession>A0A9W8UPR1</accession>
<reference evidence="7" key="1">
    <citation type="journal article" date="2023" name="Access Microbiol">
        <title>De-novo genome assembly for Akanthomyces muscarius, a biocontrol agent of insect agricultural pests.</title>
        <authorList>
            <person name="Erdos Z."/>
            <person name="Studholme D.J."/>
            <person name="Raymond B."/>
            <person name="Sharma M."/>
        </authorList>
    </citation>
    <scope>NUCLEOTIDE SEQUENCE</scope>
    <source>
        <strain evidence="7">Ve6</strain>
    </source>
</reference>
<evidence type="ECO:0000256" key="5">
    <source>
        <dbReference type="SAM" id="MobiDB-lite"/>
    </source>
</evidence>
<keyword evidence="8" id="KW-1185">Reference proteome</keyword>
<dbReference type="InterPro" id="IPR036864">
    <property type="entry name" value="Zn2-C6_fun-type_DNA-bd_sf"/>
</dbReference>
<keyword evidence="3" id="KW-0804">Transcription</keyword>
<evidence type="ECO:0000313" key="7">
    <source>
        <dbReference type="EMBL" id="KAJ4158001.1"/>
    </source>
</evidence>
<dbReference type="GO" id="GO:0003677">
    <property type="term" value="F:DNA binding"/>
    <property type="evidence" value="ECO:0007669"/>
    <property type="project" value="InterPro"/>
</dbReference>
<dbReference type="PROSITE" id="PS00463">
    <property type="entry name" value="ZN2_CY6_FUNGAL_1"/>
    <property type="match status" value="1"/>
</dbReference>
<dbReference type="GO" id="GO:0008270">
    <property type="term" value="F:zinc ion binding"/>
    <property type="evidence" value="ECO:0007669"/>
    <property type="project" value="InterPro"/>
</dbReference>
<keyword evidence="4" id="KW-0539">Nucleus</keyword>